<feature type="transmembrane region" description="Helical" evidence="9">
    <location>
        <begin position="1418"/>
        <end position="1436"/>
    </location>
</feature>
<dbReference type="SUPFAM" id="SSF90123">
    <property type="entry name" value="ABC transporter transmembrane region"/>
    <property type="match status" value="2"/>
</dbReference>
<dbReference type="RefSeq" id="XP_018268532.1">
    <property type="nucleotide sequence ID" value="XM_018418094.1"/>
</dbReference>
<feature type="transmembrane region" description="Helical" evidence="9">
    <location>
        <begin position="1189"/>
        <end position="1213"/>
    </location>
</feature>
<feature type="compositionally biased region" description="Polar residues" evidence="8">
    <location>
        <begin position="1050"/>
        <end position="1066"/>
    </location>
</feature>
<dbReference type="InterPro" id="IPR017871">
    <property type="entry name" value="ABC_transporter-like_CS"/>
</dbReference>
<dbReference type="Proteomes" id="UP000053890">
    <property type="component" value="Unassembled WGS sequence"/>
</dbReference>
<feature type="compositionally biased region" description="Low complexity" evidence="8">
    <location>
        <begin position="1022"/>
        <end position="1035"/>
    </location>
</feature>
<dbReference type="GO" id="GO:0005743">
    <property type="term" value="C:mitochondrial inner membrane"/>
    <property type="evidence" value="ECO:0007669"/>
    <property type="project" value="TreeGrafter"/>
</dbReference>
<feature type="region of interest" description="Disordered" evidence="8">
    <location>
        <begin position="524"/>
        <end position="553"/>
    </location>
</feature>
<feature type="transmembrane region" description="Helical" evidence="9">
    <location>
        <begin position="331"/>
        <end position="350"/>
    </location>
</feature>
<comment type="subcellular location">
    <subcellularLocation>
        <location evidence="1">Membrane</location>
        <topology evidence="1">Multi-pass membrane protein</topology>
    </subcellularLocation>
</comment>
<evidence type="ECO:0000256" key="2">
    <source>
        <dbReference type="ARBA" id="ARBA00022448"/>
    </source>
</evidence>
<dbReference type="Gene3D" id="1.20.1560.10">
    <property type="entry name" value="ABC transporter type 1, transmembrane domain"/>
    <property type="match status" value="2"/>
</dbReference>
<dbReference type="FunFam" id="3.40.50.300:FF:000604">
    <property type="entry name" value="ABC transporter B family member 28"/>
    <property type="match status" value="1"/>
</dbReference>
<keyword evidence="2" id="KW-0813">Transport</keyword>
<keyword evidence="5" id="KW-0067">ATP-binding</keyword>
<evidence type="ECO:0000313" key="13">
    <source>
        <dbReference type="Proteomes" id="UP000053890"/>
    </source>
</evidence>
<dbReference type="GO" id="GO:0090374">
    <property type="term" value="P:oligopeptide export from mitochondrion"/>
    <property type="evidence" value="ECO:0007669"/>
    <property type="project" value="TreeGrafter"/>
</dbReference>
<dbReference type="InterPro" id="IPR027417">
    <property type="entry name" value="P-loop_NTPase"/>
</dbReference>
<feature type="transmembrane region" description="Helical" evidence="9">
    <location>
        <begin position="1298"/>
        <end position="1315"/>
    </location>
</feature>
<keyword evidence="7 9" id="KW-0472">Membrane</keyword>
<evidence type="ECO:0000256" key="5">
    <source>
        <dbReference type="ARBA" id="ARBA00022840"/>
    </source>
</evidence>
<dbReference type="PANTHER" id="PTHR43394">
    <property type="entry name" value="ATP-DEPENDENT PERMEASE MDL1, MITOCHONDRIAL"/>
    <property type="match status" value="1"/>
</dbReference>
<dbReference type="PANTHER" id="PTHR43394:SF15">
    <property type="entry name" value="ALPHA-FACTOR-TRANSPORTING ATPASE"/>
    <property type="match status" value="1"/>
</dbReference>
<keyword evidence="6 9" id="KW-1133">Transmembrane helix</keyword>
<feature type="transmembrane region" description="Helical" evidence="9">
    <location>
        <begin position="1154"/>
        <end position="1177"/>
    </location>
</feature>
<dbReference type="Gene3D" id="3.40.50.300">
    <property type="entry name" value="P-loop containing nucleotide triphosphate hydrolases"/>
    <property type="match status" value="2"/>
</dbReference>
<organism evidence="12 13">
    <name type="scientific">Rhodotorula graminis (strain WP1)</name>
    <dbReference type="NCBI Taxonomy" id="578459"/>
    <lineage>
        <taxon>Eukaryota</taxon>
        <taxon>Fungi</taxon>
        <taxon>Dikarya</taxon>
        <taxon>Basidiomycota</taxon>
        <taxon>Pucciniomycotina</taxon>
        <taxon>Microbotryomycetes</taxon>
        <taxon>Sporidiobolales</taxon>
        <taxon>Sporidiobolaceae</taxon>
        <taxon>Rhodotorula</taxon>
    </lineage>
</organism>
<feature type="transmembrane region" description="Helical" evidence="9">
    <location>
        <begin position="436"/>
        <end position="458"/>
    </location>
</feature>
<dbReference type="InterPro" id="IPR036640">
    <property type="entry name" value="ABC1_TM_sf"/>
</dbReference>
<evidence type="ECO:0000256" key="9">
    <source>
        <dbReference type="SAM" id="Phobius"/>
    </source>
</evidence>
<dbReference type="OMA" id="QGLEWID"/>
<feature type="domain" description="ABC transporter" evidence="10">
    <location>
        <begin position="633"/>
        <end position="886"/>
    </location>
</feature>
<feature type="transmembrane region" description="Helical" evidence="9">
    <location>
        <begin position="1269"/>
        <end position="1292"/>
    </location>
</feature>
<evidence type="ECO:0000256" key="4">
    <source>
        <dbReference type="ARBA" id="ARBA00022741"/>
    </source>
</evidence>
<dbReference type="GO" id="GO:0015421">
    <property type="term" value="F:ABC-type oligopeptide transporter activity"/>
    <property type="evidence" value="ECO:0007669"/>
    <property type="project" value="TreeGrafter"/>
</dbReference>
<dbReference type="PROSITE" id="PS50929">
    <property type="entry name" value="ABC_TM1F"/>
    <property type="match status" value="2"/>
</dbReference>
<dbReference type="OrthoDB" id="6500128at2759"/>
<gene>
    <name evidence="12" type="ORF">RHOBADRAFT_55943</name>
</gene>
<dbReference type="InterPro" id="IPR011527">
    <property type="entry name" value="ABC1_TM_dom"/>
</dbReference>
<keyword evidence="3 9" id="KW-0812">Transmembrane</keyword>
<name>A0A0P9GYN0_RHOGW</name>
<feature type="compositionally biased region" description="Polar residues" evidence="8">
    <location>
        <begin position="931"/>
        <end position="958"/>
    </location>
</feature>
<feature type="region of interest" description="Disordered" evidence="8">
    <location>
        <begin position="1006"/>
        <end position="1066"/>
    </location>
</feature>
<dbReference type="CDD" id="cd18578">
    <property type="entry name" value="ABC_6TM_Pgp_ABCB1_D2_like"/>
    <property type="match status" value="1"/>
</dbReference>
<dbReference type="SMART" id="SM00382">
    <property type="entry name" value="AAA"/>
    <property type="match status" value="2"/>
</dbReference>
<protein>
    <submittedName>
        <fullName evidence="12">Uncharacterized protein</fullName>
    </submittedName>
</protein>
<dbReference type="GO" id="GO:0016887">
    <property type="term" value="F:ATP hydrolysis activity"/>
    <property type="evidence" value="ECO:0007669"/>
    <property type="project" value="InterPro"/>
</dbReference>
<dbReference type="EMBL" id="KQ474087">
    <property type="protein sequence ID" value="KPV72483.1"/>
    <property type="molecule type" value="Genomic_DNA"/>
</dbReference>
<evidence type="ECO:0000256" key="6">
    <source>
        <dbReference type="ARBA" id="ARBA00022989"/>
    </source>
</evidence>
<feature type="region of interest" description="Disordered" evidence="8">
    <location>
        <begin position="140"/>
        <end position="165"/>
    </location>
</feature>
<evidence type="ECO:0000259" key="10">
    <source>
        <dbReference type="PROSITE" id="PS50893"/>
    </source>
</evidence>
<feature type="transmembrane region" description="Helical" evidence="9">
    <location>
        <begin position="470"/>
        <end position="494"/>
    </location>
</feature>
<keyword evidence="4" id="KW-0547">Nucleotide-binding</keyword>
<sequence>MATYPPSTPPRSRVATPRASPYLQPSPPRSSSLHGRSPRLGQSSFDASLDPSHPPSYTASPRVLFPESAASPLHAAAASAETLHIVAAEAPKEPVLWQLGAGDDEGGLEPQVGRRRPPTLDLAGSTAPLAHLRYSSASAGSASGSDASNPSAPSATASAASKKPPSIRPSFRLLFSLTTRRTLWCTIVPALVCGVVSGLVPPFMTQMLGDAMQAFTDYALAVGVPGADVSAANSTLMHAMRDTSIKLTVAAAIVFVTSTTGLSLWVVHGERVAHALRLKVYGGITSKGIAWFDRGMGGAADGSEDKADAAGLMGRFTKDTDDARLACSQTLGLVVQYAAATTFCLILAFYREWRVACVVLATIPIVMLIVALTEMFSGPLANRNRETTSRCSSRVDRVIGAIPTVKAFNAEQYELDGFKDLTKHDFQSYVKLHFVWGLRAGATSTLLMAMFVQGFWYGAHLISTGQSTAAAVNTCFWACMLGSTYLQSAIPLLVTLEKGKVAMAGLLTLARDEPAPVATLAAAAARSTPPQSASSGTIRRLGRRQRARASADSAVDEKARIAAAAAAAHVDDADVKEGALGSPLSPHPFTVASPTPHTPVFIPLAGAGTLPRRRGAAPRAMGKLRPATFSGELSLRNVTFHYPTRPAPAAPALDGVSLYFAARETTYVVGTSGSGKSTVGQLLLGLYEPDAGHVEVDEQGLEWIDAEWLRGHVACVSQGASVLFDGSIHDNVAVGVVGQLQDDGSRRRKEDVTRDEVVAACRGALIHDFIRDLPEGYDTWLSGEKGASLSGGQRQRLAIARAWIRNPTVLILDEATSALDATSRLLVNEAVKRWRDNRTTIVITHDLAPIGADDFVYVMAEGRVVEQGYRADLESNASGPFATLAATQHGPAAHSSPFLGAADDFDGGEFDDEAEILDDGELDEPVAPFSVQGTPRTPPQQRSAQPSPMSTPRIQISSADDDERDSSKRFSSPGGAAGFFFGGVATDGAVRASRELRDARRVSAAFSLSGGSDGGGGRRSRSPSPASRPSSRLGATELLPAFDPTAPGGDSTSSASRSPFETLSRTNSEMSLKALETVGAAAMESRRSGRAPGTARLKHRTLTEAELQRWAGQSTAEGGATVVVEVGAALDALKPMMGLGALCKRYWSTIPNKLLFLNGIVFSVLAGALTPLFSTFLSKVMSNLGNPDAGSLITTSAVVILVVAFCEGTFTFIKFYSLERCAMGWCTALRRRALALVIKQDKSFFDEPENSTSSLSHCIVKDAEDARTLVGTLIGQLCVLASMLTVGIVWALATGWELTLVGFGLVPVLVVIVRAQTSVLNRLEQTNKLKRENVSKRFHQTISNIRPIRSMSIQSVFANTFEDSARTAMAGGVKAAPFTAAGFASVNTLTYLTEALMLYIGAILVTSGRYSFSKMLQVFSIIIFTVTFSSGLMNYLPGMAKCLRAANDLVRLLDLSDDTRESEGRMTFPIAGHVRFDDVAFAYPTRPDVPVLKGISFEIQPGETVGIVGASGSGKSTVAALLQRLYEPTSGTHPALFDLSVAHNIAYGRPEGIVLADVVTAARQAHIHDFVQQLPEGYDTSLGDNASLISGGQAQRLQIARALVGHPARELLILDECTSALDPANQRAVMDTLLEVKEGRTTLIVTHKLAVMEQCDRIVVVADGVVAETGTVAELRAKPHGVFASLASGGEWEAS</sequence>
<dbReference type="InterPro" id="IPR039421">
    <property type="entry name" value="Type_1_exporter"/>
</dbReference>
<evidence type="ECO:0000256" key="1">
    <source>
        <dbReference type="ARBA" id="ARBA00004141"/>
    </source>
</evidence>
<dbReference type="InterPro" id="IPR003593">
    <property type="entry name" value="AAA+_ATPase"/>
</dbReference>
<feature type="region of interest" description="Disordered" evidence="8">
    <location>
        <begin position="892"/>
        <end position="911"/>
    </location>
</feature>
<feature type="domain" description="ABC transmembrane type-1" evidence="11">
    <location>
        <begin position="190"/>
        <end position="498"/>
    </location>
</feature>
<dbReference type="CDD" id="cd18577">
    <property type="entry name" value="ABC_6TM_Pgp_ABCB1_D1_like"/>
    <property type="match status" value="1"/>
</dbReference>
<dbReference type="GO" id="GO:0005524">
    <property type="term" value="F:ATP binding"/>
    <property type="evidence" value="ECO:0007669"/>
    <property type="project" value="UniProtKB-KW"/>
</dbReference>
<dbReference type="PROSITE" id="PS50893">
    <property type="entry name" value="ABC_TRANSPORTER_2"/>
    <property type="match status" value="2"/>
</dbReference>
<feature type="transmembrane region" description="Helical" evidence="9">
    <location>
        <begin position="356"/>
        <end position="376"/>
    </location>
</feature>
<accession>A0A0P9GYN0</accession>
<feature type="region of interest" description="Disordered" evidence="8">
    <location>
        <begin position="925"/>
        <end position="973"/>
    </location>
</feature>
<keyword evidence="13" id="KW-1185">Reference proteome</keyword>
<dbReference type="Pfam" id="PF00005">
    <property type="entry name" value="ABC_tran"/>
    <property type="match status" value="2"/>
</dbReference>
<dbReference type="SUPFAM" id="SSF52540">
    <property type="entry name" value="P-loop containing nucleoside triphosphate hydrolases"/>
    <property type="match status" value="2"/>
</dbReference>
<evidence type="ECO:0000313" key="12">
    <source>
        <dbReference type="EMBL" id="KPV72483.1"/>
    </source>
</evidence>
<feature type="transmembrane region" description="Helical" evidence="9">
    <location>
        <begin position="247"/>
        <end position="267"/>
    </location>
</feature>
<feature type="transmembrane region" description="Helical" evidence="9">
    <location>
        <begin position="182"/>
        <end position="204"/>
    </location>
</feature>
<dbReference type="GeneID" id="28978542"/>
<evidence type="ECO:0000259" key="11">
    <source>
        <dbReference type="PROSITE" id="PS50929"/>
    </source>
</evidence>
<dbReference type="PROSITE" id="PS00211">
    <property type="entry name" value="ABC_TRANSPORTER_1"/>
    <property type="match status" value="2"/>
</dbReference>
<dbReference type="Pfam" id="PF00664">
    <property type="entry name" value="ABC_membrane"/>
    <property type="match status" value="2"/>
</dbReference>
<feature type="region of interest" description="Disordered" evidence="8">
    <location>
        <begin position="98"/>
        <end position="118"/>
    </location>
</feature>
<feature type="domain" description="ABC transmembrane type-1" evidence="11">
    <location>
        <begin position="1159"/>
        <end position="1441"/>
    </location>
</feature>
<reference evidence="12 13" key="1">
    <citation type="journal article" date="2015" name="Front. Microbiol.">
        <title>Genome sequence of the plant growth promoting endophytic yeast Rhodotorula graminis WP1.</title>
        <authorList>
            <person name="Firrincieli A."/>
            <person name="Otillar R."/>
            <person name="Salamov A."/>
            <person name="Schmutz J."/>
            <person name="Khan Z."/>
            <person name="Redman R.S."/>
            <person name="Fleck N.D."/>
            <person name="Lindquist E."/>
            <person name="Grigoriev I.V."/>
            <person name="Doty S.L."/>
        </authorList>
    </citation>
    <scope>NUCLEOTIDE SEQUENCE [LARGE SCALE GENOMIC DNA]</scope>
    <source>
        <strain evidence="12 13">WP1</strain>
    </source>
</reference>
<proteinExistence type="predicted"/>
<feature type="region of interest" description="Disordered" evidence="8">
    <location>
        <begin position="1"/>
        <end position="63"/>
    </location>
</feature>
<feature type="domain" description="ABC transporter" evidence="10">
    <location>
        <begin position="1474"/>
        <end position="1688"/>
    </location>
</feature>
<feature type="compositionally biased region" description="Low complexity" evidence="8">
    <location>
        <begin position="524"/>
        <end position="535"/>
    </location>
</feature>
<feature type="compositionally biased region" description="Polar residues" evidence="8">
    <location>
        <begin position="29"/>
        <end position="46"/>
    </location>
</feature>
<evidence type="ECO:0000256" key="3">
    <source>
        <dbReference type="ARBA" id="ARBA00022692"/>
    </source>
</evidence>
<dbReference type="STRING" id="578459.A0A0P9GYN0"/>
<dbReference type="InterPro" id="IPR003439">
    <property type="entry name" value="ABC_transporter-like_ATP-bd"/>
</dbReference>
<evidence type="ECO:0000256" key="8">
    <source>
        <dbReference type="SAM" id="MobiDB-lite"/>
    </source>
</evidence>
<evidence type="ECO:0000256" key="7">
    <source>
        <dbReference type="ARBA" id="ARBA00023136"/>
    </source>
</evidence>